<dbReference type="AlphaFoldDB" id="A0A7G1KWL5"/>
<name>A0A7G1KWL5_9NOCA</name>
<dbReference type="InterPro" id="IPR044925">
    <property type="entry name" value="His-Me_finger_sf"/>
</dbReference>
<protein>
    <recommendedName>
        <fullName evidence="2">HNH nuclease domain-containing protein</fullName>
    </recommendedName>
</protein>
<evidence type="ECO:0000256" key="1">
    <source>
        <dbReference type="SAM" id="MobiDB-lite"/>
    </source>
</evidence>
<feature type="region of interest" description="Disordered" evidence="1">
    <location>
        <begin position="1"/>
        <end position="43"/>
    </location>
</feature>
<gene>
    <name evidence="3" type="ORF">NWFMUON74_61810</name>
</gene>
<evidence type="ECO:0000259" key="2">
    <source>
        <dbReference type="Pfam" id="PF13392"/>
    </source>
</evidence>
<evidence type="ECO:0000313" key="4">
    <source>
        <dbReference type="Proteomes" id="UP000516173"/>
    </source>
</evidence>
<proteinExistence type="predicted"/>
<accession>A0A7G1KWL5</accession>
<dbReference type="Gene3D" id="3.90.75.20">
    <property type="match status" value="1"/>
</dbReference>
<dbReference type="SUPFAM" id="SSF54060">
    <property type="entry name" value="His-Me finger endonucleases"/>
    <property type="match status" value="1"/>
</dbReference>
<dbReference type="Pfam" id="PF13392">
    <property type="entry name" value="HNH_3"/>
    <property type="match status" value="1"/>
</dbReference>
<sequence length="140" mass="15953">MVADAFHGVRPPGKVVRHLNGNSHDDRPENLAYGTDAENSADSLKHGTHYNARKTHCPHGHPYNTTNGPNRRCRECHRMNERVRLGREGIHPKFRSHCVRGHEYTTENTYIAPGNGQRGCRACRREAAQRQRAAKRLHTM</sequence>
<keyword evidence="4" id="KW-1185">Reference proteome</keyword>
<dbReference type="KEGG" id="nwl:NWFMUON74_61810"/>
<dbReference type="EMBL" id="AP023396">
    <property type="protein sequence ID" value="BCK58409.1"/>
    <property type="molecule type" value="Genomic_DNA"/>
</dbReference>
<dbReference type="Proteomes" id="UP000516173">
    <property type="component" value="Chromosome"/>
</dbReference>
<dbReference type="InterPro" id="IPR003615">
    <property type="entry name" value="HNH_nuc"/>
</dbReference>
<organism evidence="3 4">
    <name type="scientific">Nocardia wallacei</name>
    <dbReference type="NCBI Taxonomy" id="480035"/>
    <lineage>
        <taxon>Bacteria</taxon>
        <taxon>Bacillati</taxon>
        <taxon>Actinomycetota</taxon>
        <taxon>Actinomycetes</taxon>
        <taxon>Mycobacteriales</taxon>
        <taxon>Nocardiaceae</taxon>
        <taxon>Nocardia</taxon>
    </lineage>
</organism>
<feature type="domain" description="HNH nuclease" evidence="2">
    <location>
        <begin position="2"/>
        <end position="40"/>
    </location>
</feature>
<evidence type="ECO:0000313" key="3">
    <source>
        <dbReference type="EMBL" id="BCK58409.1"/>
    </source>
</evidence>
<reference evidence="3 4" key="1">
    <citation type="submission" date="2020-08" db="EMBL/GenBank/DDBJ databases">
        <title>Genome Sequencing of Nocardia wallacei strain FMUON74 and assembly.</title>
        <authorList>
            <person name="Toyokawa M."/>
            <person name="Uesaka K."/>
        </authorList>
    </citation>
    <scope>NUCLEOTIDE SEQUENCE [LARGE SCALE GENOMIC DNA]</scope>
    <source>
        <strain evidence="3 4">FMUON74</strain>
    </source>
</reference>